<dbReference type="PANTHER" id="PTHR30408">
    <property type="entry name" value="TYPE-1 RESTRICTION ENZYME ECOKI SPECIFICITY PROTEIN"/>
    <property type="match status" value="1"/>
</dbReference>
<evidence type="ECO:0000313" key="6">
    <source>
        <dbReference type="Proteomes" id="UP000541058"/>
    </source>
</evidence>
<organism evidence="5 6">
    <name type="scientific">Globicatella sulfidifaciens</name>
    <dbReference type="NCBI Taxonomy" id="136093"/>
    <lineage>
        <taxon>Bacteria</taxon>
        <taxon>Bacillati</taxon>
        <taxon>Bacillota</taxon>
        <taxon>Bacilli</taxon>
        <taxon>Lactobacillales</taxon>
        <taxon>Aerococcaceae</taxon>
        <taxon>Globicatella</taxon>
    </lineage>
</organism>
<evidence type="ECO:0000256" key="3">
    <source>
        <dbReference type="ARBA" id="ARBA00023125"/>
    </source>
</evidence>
<dbReference type="RefSeq" id="WP_276649435.1">
    <property type="nucleotide sequence ID" value="NZ_JAAYSM010000340.1"/>
</dbReference>
<feature type="domain" description="Type I restriction modification DNA specificity" evidence="4">
    <location>
        <begin position="5"/>
        <end position="168"/>
    </location>
</feature>
<accession>A0A7X8H117</accession>
<protein>
    <submittedName>
        <fullName evidence="5">Restriction endonuclease subunit S</fullName>
    </submittedName>
</protein>
<comment type="caution">
    <text evidence="5">The sequence shown here is derived from an EMBL/GenBank/DDBJ whole genome shotgun (WGS) entry which is preliminary data.</text>
</comment>
<dbReference type="SUPFAM" id="SSF116734">
    <property type="entry name" value="DNA methylase specificity domain"/>
    <property type="match status" value="2"/>
</dbReference>
<dbReference type="PANTHER" id="PTHR30408:SF13">
    <property type="entry name" value="TYPE I RESTRICTION ENZYME HINDI SPECIFICITY SUBUNIT"/>
    <property type="match status" value="1"/>
</dbReference>
<proteinExistence type="inferred from homology"/>
<evidence type="ECO:0000256" key="2">
    <source>
        <dbReference type="ARBA" id="ARBA00022747"/>
    </source>
</evidence>
<dbReference type="Pfam" id="PF01420">
    <property type="entry name" value="Methylase_S"/>
    <property type="match status" value="2"/>
</dbReference>
<dbReference type="AlphaFoldDB" id="A0A7X8H117"/>
<dbReference type="Proteomes" id="UP000541058">
    <property type="component" value="Unassembled WGS sequence"/>
</dbReference>
<dbReference type="GO" id="GO:0004519">
    <property type="term" value="F:endonuclease activity"/>
    <property type="evidence" value="ECO:0007669"/>
    <property type="project" value="UniProtKB-KW"/>
</dbReference>
<dbReference type="InterPro" id="IPR044946">
    <property type="entry name" value="Restrct_endonuc_typeI_TRD_sf"/>
</dbReference>
<keyword evidence="3" id="KW-0238">DNA-binding</keyword>
<evidence type="ECO:0000259" key="4">
    <source>
        <dbReference type="Pfam" id="PF01420"/>
    </source>
</evidence>
<evidence type="ECO:0000313" key="5">
    <source>
        <dbReference type="EMBL" id="NLJ19121.1"/>
    </source>
</evidence>
<dbReference type="Gene3D" id="3.90.220.20">
    <property type="entry name" value="DNA methylase specificity domains"/>
    <property type="match status" value="2"/>
</dbReference>
<sequence>MSKNIYKLKEVADITMGQSPKSEYYNENGDGTPFLQGNSTFRDKYPTIEKFTTKETRISKKNSVLMSVRAPVGEININPLERICVGRGLCSISLHNKQNEYLYYYLKSKQKLIQSKGTGTVFSSINKKDVKNIEIYLPEIREIEARTLPLKLIDDKIENNNAIIANLEEQAQTIFKSWFVDFEPFQEEEFVESELGEIPKGWKIVRFDELIDFKNGFSFKSKEINDTPRNIDDLKVFKMGDIKVGGGINPNKTKSWVTREYVKNNKLEKFIAEKGLLLMCMTDMKNNVRLLGHTALINSSDEYIINQRVGMIKPKLNSSITSSFLYILTNNDKFLSDLRSRANSGVQVNLSTKEIKNSLVILPKDHILNQFNQISEDIFEHRFNLEKQNENLMKIRDTLLPKLMSGEIRVEEAIEVKQTL</sequence>
<evidence type="ECO:0000256" key="1">
    <source>
        <dbReference type="ARBA" id="ARBA00010923"/>
    </source>
</evidence>
<dbReference type="EMBL" id="JAAYSM010000340">
    <property type="protein sequence ID" value="NLJ19121.1"/>
    <property type="molecule type" value="Genomic_DNA"/>
</dbReference>
<keyword evidence="5" id="KW-0255">Endonuclease</keyword>
<keyword evidence="2" id="KW-0680">Restriction system</keyword>
<dbReference type="GO" id="GO:0009307">
    <property type="term" value="P:DNA restriction-modification system"/>
    <property type="evidence" value="ECO:0007669"/>
    <property type="project" value="UniProtKB-KW"/>
</dbReference>
<reference evidence="5 6" key="1">
    <citation type="journal article" date="2020" name="Biotechnol. Biofuels">
        <title>New insights from the biogas microbiome by comprehensive genome-resolved metagenomics of nearly 1600 species originating from multiple anaerobic digesters.</title>
        <authorList>
            <person name="Campanaro S."/>
            <person name="Treu L."/>
            <person name="Rodriguez-R L.M."/>
            <person name="Kovalovszki A."/>
            <person name="Ziels R.M."/>
            <person name="Maus I."/>
            <person name="Zhu X."/>
            <person name="Kougias P.G."/>
            <person name="Basile A."/>
            <person name="Luo G."/>
            <person name="Schluter A."/>
            <person name="Konstantinidis K.T."/>
            <person name="Angelidaki I."/>
        </authorList>
    </citation>
    <scope>NUCLEOTIDE SEQUENCE [LARGE SCALE GENOMIC DNA]</scope>
    <source>
        <strain evidence="5">AS23ysBPME_34</strain>
    </source>
</reference>
<comment type="similarity">
    <text evidence="1">Belongs to the type-I restriction system S methylase family.</text>
</comment>
<dbReference type="GO" id="GO:0003677">
    <property type="term" value="F:DNA binding"/>
    <property type="evidence" value="ECO:0007669"/>
    <property type="project" value="UniProtKB-KW"/>
</dbReference>
<keyword evidence="5" id="KW-0378">Hydrolase</keyword>
<dbReference type="InterPro" id="IPR000055">
    <property type="entry name" value="Restrct_endonuc_typeI_TRD"/>
</dbReference>
<name>A0A7X8H117_9LACT</name>
<dbReference type="InterPro" id="IPR052021">
    <property type="entry name" value="Type-I_RS_S_subunit"/>
</dbReference>
<keyword evidence="5" id="KW-0540">Nuclease</keyword>
<feature type="domain" description="Type I restriction modification DNA specificity" evidence="4">
    <location>
        <begin position="199"/>
        <end position="367"/>
    </location>
</feature>
<gene>
    <name evidence="5" type="ORF">GX355_09695</name>
</gene>